<dbReference type="EMBL" id="JAGHQL010000097">
    <property type="protein sequence ID" value="KAH0538763.1"/>
    <property type="molecule type" value="Genomic_DNA"/>
</dbReference>
<dbReference type="PROSITE" id="PS50181">
    <property type="entry name" value="FBOX"/>
    <property type="match status" value="1"/>
</dbReference>
<dbReference type="SUPFAM" id="SSF81383">
    <property type="entry name" value="F-box domain"/>
    <property type="match status" value="1"/>
</dbReference>
<name>A0A9P8I719_9PEZI</name>
<evidence type="ECO:0000313" key="4">
    <source>
        <dbReference type="Proteomes" id="UP000698800"/>
    </source>
</evidence>
<organism evidence="3 4">
    <name type="scientific">Glutinoglossum americanum</name>
    <dbReference type="NCBI Taxonomy" id="1670608"/>
    <lineage>
        <taxon>Eukaryota</taxon>
        <taxon>Fungi</taxon>
        <taxon>Dikarya</taxon>
        <taxon>Ascomycota</taxon>
        <taxon>Pezizomycotina</taxon>
        <taxon>Geoglossomycetes</taxon>
        <taxon>Geoglossales</taxon>
        <taxon>Geoglossaceae</taxon>
        <taxon>Glutinoglossum</taxon>
    </lineage>
</organism>
<evidence type="ECO:0000313" key="3">
    <source>
        <dbReference type="EMBL" id="KAH0538763.1"/>
    </source>
</evidence>
<proteinExistence type="predicted"/>
<dbReference type="InterPro" id="IPR032675">
    <property type="entry name" value="LRR_dom_sf"/>
</dbReference>
<gene>
    <name evidence="3" type="ORF">FGG08_004651</name>
</gene>
<sequence length="342" mass="38383">MSLHSLPPELSLKILSHLPPPSLLSFSQTSHRNYTLHTFALASLKLGIFHSRISSLLSFLLPASCPSTEPTDDEDDAEDVISILLKKEEARTRTGVIGRQNQLAGMLLQRYTHLRSLDLVIWDITPQTTRSIAALPALHTLSIRLHHPHVRHPDVPKTHWSTCTPSTKWNSLSSTLSRGWCPAQRGSKTQRTPPPPPMGRALRRLRLERCGITDYQLECILRDNPLLHDLRLKKCTILTDELFEALAHSPPQHLSRLDFTDSENPSITPQILPYISALKSLKTLSLHALLHIPNDIVKEYRDTEWTTLRHLTLPASEDPGDAAGTRDGGSRVGEIEVDDVYK</sequence>
<dbReference type="Gene3D" id="1.20.1280.50">
    <property type="match status" value="1"/>
</dbReference>
<reference evidence="3" key="1">
    <citation type="submission" date="2021-03" db="EMBL/GenBank/DDBJ databases">
        <title>Comparative genomics and phylogenomic investigation of the class Geoglossomycetes provide insights into ecological specialization and systematics.</title>
        <authorList>
            <person name="Melie T."/>
            <person name="Pirro S."/>
            <person name="Miller A.N."/>
            <person name="Quandt A."/>
        </authorList>
    </citation>
    <scope>NUCLEOTIDE SEQUENCE</scope>
    <source>
        <strain evidence="3">GBOQ0MN5Z8</strain>
    </source>
</reference>
<protein>
    <recommendedName>
        <fullName evidence="2">F-box domain-containing protein</fullName>
    </recommendedName>
</protein>
<accession>A0A9P8I719</accession>
<evidence type="ECO:0000259" key="2">
    <source>
        <dbReference type="PROSITE" id="PS50181"/>
    </source>
</evidence>
<feature type="region of interest" description="Disordered" evidence="1">
    <location>
        <begin position="314"/>
        <end position="342"/>
    </location>
</feature>
<dbReference type="InterPro" id="IPR001810">
    <property type="entry name" value="F-box_dom"/>
</dbReference>
<dbReference type="Gene3D" id="3.80.10.10">
    <property type="entry name" value="Ribonuclease Inhibitor"/>
    <property type="match status" value="1"/>
</dbReference>
<comment type="caution">
    <text evidence="3">The sequence shown here is derived from an EMBL/GenBank/DDBJ whole genome shotgun (WGS) entry which is preliminary data.</text>
</comment>
<keyword evidence="4" id="KW-1185">Reference proteome</keyword>
<evidence type="ECO:0000256" key="1">
    <source>
        <dbReference type="SAM" id="MobiDB-lite"/>
    </source>
</evidence>
<dbReference type="Proteomes" id="UP000698800">
    <property type="component" value="Unassembled WGS sequence"/>
</dbReference>
<dbReference type="SUPFAM" id="SSF52047">
    <property type="entry name" value="RNI-like"/>
    <property type="match status" value="1"/>
</dbReference>
<dbReference type="OrthoDB" id="5425556at2759"/>
<dbReference type="AlphaFoldDB" id="A0A9P8I719"/>
<dbReference type="CDD" id="cd09917">
    <property type="entry name" value="F-box_SF"/>
    <property type="match status" value="1"/>
</dbReference>
<feature type="domain" description="F-box" evidence="2">
    <location>
        <begin position="1"/>
        <end position="36"/>
    </location>
</feature>
<dbReference type="InterPro" id="IPR036047">
    <property type="entry name" value="F-box-like_dom_sf"/>
</dbReference>
<dbReference type="Pfam" id="PF00646">
    <property type="entry name" value="F-box"/>
    <property type="match status" value="1"/>
</dbReference>